<keyword evidence="1" id="KW-0812">Transmembrane</keyword>
<sequence>MPPSVKHDLRPIWHWALLAFLVWAALAYVMLPRLWTHHQNQPGIKHLPMVTQTKQGIPGDPIDVGLVGSREDVIRAMYAAGWRAADPVTLKSSLAIIGSVLLDRPDLKAPVSPLYYDGRPEDLAFEKEVGRSADRRDHVRFWKVLDVGAERRPVWLGSATYDRGVGLSHYTGAVTHHIGPDVDAVRDLLIADLDRAHRLTAIYQVTGLGPVVFGRNGGGDPYYTDGEVRFGRLVADGVPASGPATIIAPPPLVGLKDQLWKSVEGLAGGE</sequence>
<dbReference type="Pfam" id="PF14067">
    <property type="entry name" value="LssY_C"/>
    <property type="match status" value="1"/>
</dbReference>
<evidence type="ECO:0000313" key="3">
    <source>
        <dbReference type="EMBL" id="GLK84580.1"/>
    </source>
</evidence>
<evidence type="ECO:0000256" key="1">
    <source>
        <dbReference type="SAM" id="Phobius"/>
    </source>
</evidence>
<reference evidence="3" key="2">
    <citation type="submission" date="2023-01" db="EMBL/GenBank/DDBJ databases">
        <authorList>
            <person name="Sun Q."/>
            <person name="Evtushenko L."/>
        </authorList>
    </citation>
    <scope>NUCLEOTIDE SEQUENCE</scope>
    <source>
        <strain evidence="3">VKM B-2789</strain>
    </source>
</reference>
<feature type="domain" description="LssY-like C-terminal" evidence="2">
    <location>
        <begin position="45"/>
        <end position="227"/>
    </location>
</feature>
<evidence type="ECO:0000313" key="4">
    <source>
        <dbReference type="Proteomes" id="UP001143330"/>
    </source>
</evidence>
<organism evidence="3 4">
    <name type="scientific">Ancylobacter defluvii</name>
    <dbReference type="NCBI Taxonomy" id="1282440"/>
    <lineage>
        <taxon>Bacteria</taxon>
        <taxon>Pseudomonadati</taxon>
        <taxon>Pseudomonadota</taxon>
        <taxon>Alphaproteobacteria</taxon>
        <taxon>Hyphomicrobiales</taxon>
        <taxon>Xanthobacteraceae</taxon>
        <taxon>Ancylobacter</taxon>
    </lineage>
</organism>
<dbReference type="InterPro" id="IPR025902">
    <property type="entry name" value="LssY-like-C_dom"/>
</dbReference>
<proteinExistence type="predicted"/>
<dbReference type="EMBL" id="BSFM01000014">
    <property type="protein sequence ID" value="GLK84580.1"/>
    <property type="molecule type" value="Genomic_DNA"/>
</dbReference>
<comment type="caution">
    <text evidence="3">The sequence shown here is derived from an EMBL/GenBank/DDBJ whole genome shotgun (WGS) entry which is preliminary data.</text>
</comment>
<feature type="transmembrane region" description="Helical" evidence="1">
    <location>
        <begin position="12"/>
        <end position="31"/>
    </location>
</feature>
<reference evidence="3" key="1">
    <citation type="journal article" date="2014" name="Int. J. Syst. Evol. Microbiol.">
        <title>Complete genome sequence of Corynebacterium casei LMG S-19264T (=DSM 44701T), isolated from a smear-ripened cheese.</title>
        <authorList>
            <consortium name="US DOE Joint Genome Institute (JGI-PGF)"/>
            <person name="Walter F."/>
            <person name="Albersmeier A."/>
            <person name="Kalinowski J."/>
            <person name="Ruckert C."/>
        </authorList>
    </citation>
    <scope>NUCLEOTIDE SEQUENCE</scope>
    <source>
        <strain evidence="3">VKM B-2789</strain>
    </source>
</reference>
<gene>
    <name evidence="3" type="ORF">GCM10017653_26500</name>
</gene>
<keyword evidence="1" id="KW-1133">Transmembrane helix</keyword>
<accession>A0A9W6NBF8</accession>
<dbReference type="RefSeq" id="WP_213364465.1">
    <property type="nucleotide sequence ID" value="NZ_BSFM01000014.1"/>
</dbReference>
<keyword evidence="1" id="KW-0472">Membrane</keyword>
<protein>
    <recommendedName>
        <fullName evidence="2">LssY-like C-terminal domain-containing protein</fullName>
    </recommendedName>
</protein>
<dbReference type="Proteomes" id="UP001143330">
    <property type="component" value="Unassembled WGS sequence"/>
</dbReference>
<evidence type="ECO:0000259" key="2">
    <source>
        <dbReference type="Pfam" id="PF14067"/>
    </source>
</evidence>
<name>A0A9W6NBF8_9HYPH</name>
<dbReference type="AlphaFoldDB" id="A0A9W6NBF8"/>
<keyword evidence="4" id="KW-1185">Reference proteome</keyword>